<comment type="similarity">
    <text evidence="1">Belongs to the NDK family.</text>
</comment>
<comment type="caution">
    <text evidence="2">The sequence shown here is derived from an EMBL/GenBank/DDBJ whole genome shotgun (WGS) entry which is preliminary data.</text>
</comment>
<gene>
    <name evidence="2" type="ORF">KIPB_015006</name>
</gene>
<dbReference type="InterPro" id="IPR036850">
    <property type="entry name" value="NDK-like_dom_sf"/>
</dbReference>
<dbReference type="EMBL" id="BDIP01008098">
    <property type="protein sequence ID" value="GIQ91660.1"/>
    <property type="molecule type" value="Genomic_DNA"/>
</dbReference>
<comment type="caution">
    <text evidence="1">Lacks conserved residue(s) required for the propagation of feature annotation.</text>
</comment>
<proteinExistence type="inferred from homology"/>
<feature type="non-terminal residue" evidence="2">
    <location>
        <position position="1"/>
    </location>
</feature>
<feature type="non-terminal residue" evidence="2">
    <location>
        <position position="76"/>
    </location>
</feature>
<evidence type="ECO:0000313" key="2">
    <source>
        <dbReference type="EMBL" id="GIQ91660.1"/>
    </source>
</evidence>
<keyword evidence="2" id="KW-0808">Transferase</keyword>
<protein>
    <submittedName>
        <fullName evidence="2">Nucleoside diphosphate kinase</fullName>
    </submittedName>
</protein>
<keyword evidence="3" id="KW-1185">Reference proteome</keyword>
<evidence type="ECO:0000256" key="1">
    <source>
        <dbReference type="PROSITE-ProRule" id="PRU00706"/>
    </source>
</evidence>
<dbReference type="Gene3D" id="3.30.70.141">
    <property type="entry name" value="Nucleoside diphosphate kinase-like domain"/>
    <property type="match status" value="1"/>
</dbReference>
<reference evidence="2 3" key="1">
    <citation type="journal article" date="2018" name="PLoS ONE">
        <title>The draft genome of Kipferlia bialata reveals reductive genome evolution in fornicate parasites.</title>
        <authorList>
            <person name="Tanifuji G."/>
            <person name="Takabayashi S."/>
            <person name="Kume K."/>
            <person name="Takagi M."/>
            <person name="Nakayama T."/>
            <person name="Kamikawa R."/>
            <person name="Inagaki Y."/>
            <person name="Hashimoto T."/>
        </authorList>
    </citation>
    <scope>NUCLEOTIDE SEQUENCE [LARGE SCALE GENOMIC DNA]</scope>
    <source>
        <strain evidence="2">NY0173</strain>
    </source>
</reference>
<dbReference type="PROSITE" id="PS51374">
    <property type="entry name" value="NDPK_LIKE"/>
    <property type="match status" value="1"/>
</dbReference>
<dbReference type="Proteomes" id="UP000265618">
    <property type="component" value="Unassembled WGS sequence"/>
</dbReference>
<organism evidence="2 3">
    <name type="scientific">Kipferlia bialata</name>
    <dbReference type="NCBI Taxonomy" id="797122"/>
    <lineage>
        <taxon>Eukaryota</taxon>
        <taxon>Metamonada</taxon>
        <taxon>Carpediemonas-like organisms</taxon>
        <taxon>Kipferlia</taxon>
    </lineage>
</organism>
<dbReference type="AlphaFoldDB" id="A0A9K3DCC1"/>
<dbReference type="OrthoDB" id="270127at2759"/>
<accession>A0A9K3DCC1</accession>
<dbReference type="SUPFAM" id="SSF54919">
    <property type="entry name" value="Nucleoside diphosphate kinase, NDK"/>
    <property type="match status" value="1"/>
</dbReference>
<keyword evidence="2" id="KW-0418">Kinase</keyword>
<name>A0A9K3DCC1_9EUKA</name>
<dbReference type="GO" id="GO:0016301">
    <property type="term" value="F:kinase activity"/>
    <property type="evidence" value="ECO:0007669"/>
    <property type="project" value="UniProtKB-KW"/>
</dbReference>
<evidence type="ECO:0000313" key="3">
    <source>
        <dbReference type="Proteomes" id="UP000265618"/>
    </source>
</evidence>
<sequence length="76" mass="7992">EYCASNPGSSLTGLRSLIMAKADAEMLMAAYRGVAQGWGESVEELVSGPCIVMQIQASNALYAVKEIAGPYQPLIA</sequence>